<feature type="compositionally biased region" description="Low complexity" evidence="12">
    <location>
        <begin position="735"/>
        <end position="751"/>
    </location>
</feature>
<feature type="region of interest" description="Disordered" evidence="12">
    <location>
        <begin position="2055"/>
        <end position="2075"/>
    </location>
</feature>
<feature type="region of interest" description="Disordered" evidence="12">
    <location>
        <begin position="727"/>
        <end position="751"/>
    </location>
</feature>
<dbReference type="PROSITE" id="PS51450">
    <property type="entry name" value="LRR"/>
    <property type="match status" value="2"/>
</dbReference>
<dbReference type="SMART" id="SM00409">
    <property type="entry name" value="IG"/>
    <property type="match status" value="1"/>
</dbReference>
<dbReference type="InterPro" id="IPR001611">
    <property type="entry name" value="Leu-rich_rpt"/>
</dbReference>
<keyword evidence="2" id="KW-0433">Leucine-rich repeat</keyword>
<sequence>MSASSSVLGVAVLLLHLWGTHSFPTSACPVPCLCQHGPLLNCSSLGLTEIPTHIPATAVSLNLSNNALRSLGSLSFGHVKLKGLLHLWVGSNALESLSLILKKDRSGTRTRSSREQECTSWAPDLQLLSAERNHLKHLPKGLGCMKSLQILQLSYNHISKIGLTDLDNCINLKELHLQHNSIISIHPHAFIDLKLLQVLDLSYNMLVTIPVPAYQSLRNTLVDVSFNRWKCDCNLQALRRWISFDTEMGDTSWQVVCASPPHHGGKDLLHLKDSELTCPTNEYSTSGRYHNMIVDEGMQISIPCSNDSQDIMQVHWWTPHGQVTDNQPKLLIKDITEQHAGLYICISGLQGEHISVFDLHVYKKGSGSRPRREAATMLDKQENMNTPRNDPVVRERSQSEFILAVCLSVIITFIVAFILGVLLRPLLDKLWRRIQSKRRSTPPPPTASSTGPQPHVNEGYCDVEDQEREVRVGSTVSFGEITEVEDQVPYYVTVENDQADGSSESNTEGEGLYENIERKKYSIAGGKQQSLEMEDHRGRADSSSSSSLQEGEVNALVINGKKLPPCSNEDMAKSMEFEPIPDAIDITQLKRRGSSSTSSQSSQEGSFSRQTEESVGPPAVTIQANKNTMDRIPGFSTEPFSEWSTRLTEQNVNNLDPELWNNSGESFSFTDGSERSSIRDISSSALGHPLKDDETWRQNKVESPSDKINLDSEVLVFDKPFGKELPVDNELSDIESSSNSSESGESVGGPNNYVVNPELMDESDKGNYANLVTLNRFGTLEDVTLNERMPSADILIRQETVTLEPSDIHLTFPHGESVDESMHIYDSLRKSEDVNISDKFGICVDVDLDTVAKVKRYVEFKQFEPHSGPQTLPSFSLSSTKNNNTLSDMEVKSEANTDAFSEHNRSLTQIEVSPDRIQKVERYIHFKHPEPHSPTLPSSPSFTKKDKLEAKSYSSSSDDDAQWTTKHANLEVSSYGVSKVKRYISFEQLESSSPTLSVSRPSTSATTTEEAIKPLQPSTTPKDSSQNVKKHVYFKQHKHHSSSLPSSPTSTRKGFSGKKTKRKKQHDQSYYGSHDSLPLYHVHPVYRSSINRLNRGYDTDTSCSSEEEDTFLEYPSKLEITIAPGINRGSIKPDKNTEKVLNIDFDNSSSSTDVFDKKHPKGLMRLRALSARLFNKHGNETDEGNLQSQIQTKSPTGSDVGRTGGVSINRQQKVTKVTTNEDSLFRKGLSLDHLPKVKRYLQFSHSDSNPQVQLPSPPPTTGVVTSEFIMTTESKRSSFSSEDDVKQTTKDKNFVGQVDASYDRIPKVKRYIKFSSTEPCSTTLPLNKQSISPELVAQHESRRSSTSSEDDTKLTTNENNFFRKIGVSPENIQKVKRYIHFKQSPPDSPTLPSSPSITMEDAIQEMRISSSSDDDQLNTEEVGVSKVKRFITFKQFEPSSPTLSVSSPLTKIEATTEAVKSMLTSTSNDDVRSLNDSDNFFAKTDGLPKVKQYLKFKETELHPQHIQSTSSLSTSGVVKPGKVETEFSGEIGFSLDRVPNVKRYIQFKQPVSHLQVVSPTTSDTLQVTTKVKTKSESKRSSTSSEDDVKQTAKVDNVFGQIETSLDRIPRVKRYIQFTHPEIQSPAQTKTGLSSERVNVSMVAKETRRWSTSSEEDVRPKENITEETVEYLAKIPKVKRYIKFTQSEPYSLNLSSLLPLTTEKSMKVTENEMKQPATRESTSSEDDVQEDDGSGQIEVSLNRVPRVKRYIQFTHPESKSPVQSTSAVSAQRLGILGVVQDTRKSSTSSEEDVTLTAKEDNVFGQTGASLDKIPKVKRYIQFTKPEREPFVQATTALSAKRLGPSGVFQETRKSGTSSADAVESSTHDDDVFKPKGASFDKIPKVKRYIKFTQSEPYSLNRSPFLPLTTEKSMKVTETELKQPATRESTSSEDDVQEDDGSGQIELSLNRVPRVKRYIQFTHPESKSPVQSTSAVSAQRIGILGVVQDTRKSSTSSEEDVTLTAKEDNVFGQTGASLDKIPKVKRYIQFTKPESEPFVQATTALSAKRLGISGVFQETRKSGTPSDDGVESSTHDDDVFKQKAASFDKIPKVKRYIKFTQSEPSQGLAPFPLPSTVKSVKVTETGSIILAENEAQPFPKKNVKEDNVVGQTEAHLERIPRVKRYIRFTHQSPEQSTTSLSAERVGISEVILETRRSSTSSEDEVKLTANEDNYGRHIGAPLDKIPKVKRYIEFRQYEPCSSAESKLQSSSVVKSIKGTATELRGSSTSVEDYVQPATNGNKTESMAQITSSETLDRVPRVKRYIQFTPIKSQYPARAPTAVLDGVSGVAQETKILSTSSKYVKPSATNYNIIRKTDTNFSQETGVSLDKIPNVKRYIAFTKSEPPSSTNLIKRDLTPTTNTDLETTWSSLSTEVSPPASMKNGSALIMKAESWTSELTYKDDIIKGELMDSSVELTGLKSKLRKSSSSSSDEQSVGHEVVDVQDEPPAVPQTSPPPLEQEDAREYQLLQHRQLLQQRRREMDEFKIASLSSMQQGGDKQDRSSADYGGVTPFQTEHTYSSVSTRTTLTSRGTEGDKAPVLRGLKTQSTSTLSSKSPVNSTPKYREFFI</sequence>
<feature type="chain" id="PRO_5039927220" description="Ig-like domain-containing protein" evidence="14">
    <location>
        <begin position="23"/>
        <end position="2607"/>
    </location>
</feature>
<feature type="compositionally biased region" description="Low complexity" evidence="12">
    <location>
        <begin position="2556"/>
        <end position="2570"/>
    </location>
</feature>
<dbReference type="Gene3D" id="3.80.10.10">
    <property type="entry name" value="Ribonuclease Inhibitor"/>
    <property type="match status" value="1"/>
</dbReference>
<proteinExistence type="predicted"/>
<feature type="compositionally biased region" description="Polar residues" evidence="12">
    <location>
        <begin position="1184"/>
        <end position="1197"/>
    </location>
</feature>
<feature type="compositionally biased region" description="Low complexity" evidence="12">
    <location>
        <begin position="594"/>
        <end position="609"/>
    </location>
</feature>
<keyword evidence="4" id="KW-0356">Hemostasis</keyword>
<evidence type="ECO:0000256" key="3">
    <source>
        <dbReference type="ARBA" id="ARBA00022692"/>
    </source>
</evidence>
<feature type="compositionally biased region" description="Low complexity" evidence="12">
    <location>
        <begin position="991"/>
        <end position="1004"/>
    </location>
</feature>
<dbReference type="InterPro" id="IPR032675">
    <property type="entry name" value="LRR_dom_sf"/>
</dbReference>
<feature type="region of interest" description="Disordered" evidence="12">
    <location>
        <begin position="1843"/>
        <end position="1875"/>
    </location>
</feature>
<evidence type="ECO:0000256" key="13">
    <source>
        <dbReference type="SAM" id="Phobius"/>
    </source>
</evidence>
<feature type="region of interest" description="Disordered" evidence="12">
    <location>
        <begin position="2460"/>
        <end position="2497"/>
    </location>
</feature>
<feature type="region of interest" description="Disordered" evidence="12">
    <location>
        <begin position="527"/>
        <end position="551"/>
    </location>
</feature>
<feature type="region of interest" description="Disordered" evidence="12">
    <location>
        <begin position="1915"/>
        <end position="1946"/>
    </location>
</feature>
<keyword evidence="11" id="KW-1015">Disulfide bond</keyword>
<feature type="compositionally biased region" description="Polar residues" evidence="12">
    <location>
        <begin position="1016"/>
        <end position="1027"/>
    </location>
</feature>
<feature type="region of interest" description="Disordered" evidence="12">
    <location>
        <begin position="436"/>
        <end position="466"/>
    </location>
</feature>
<feature type="domain" description="Ig-like" evidence="15">
    <location>
        <begin position="279"/>
        <end position="355"/>
    </location>
</feature>
<dbReference type="InterPro" id="IPR000483">
    <property type="entry name" value="Cys-rich_flank_reg_C"/>
</dbReference>
<dbReference type="Ensembl" id="ENSCCRT00000149300.1">
    <property type="protein sequence ID" value="ENSCCRP00000123206.1"/>
    <property type="gene ID" value="ENSCCRG00000072074.1"/>
</dbReference>
<dbReference type="GeneTree" id="ENSGT00390000014817"/>
<feature type="compositionally biased region" description="Low complexity" evidence="12">
    <location>
        <begin position="1042"/>
        <end position="1054"/>
    </location>
</feature>
<dbReference type="InterPro" id="IPR013783">
    <property type="entry name" value="Ig-like_fold"/>
</dbReference>
<feature type="region of interest" description="Disordered" evidence="12">
    <location>
        <begin position="1178"/>
        <end position="1205"/>
    </location>
</feature>
<feature type="region of interest" description="Disordered" evidence="12">
    <location>
        <begin position="682"/>
        <end position="704"/>
    </location>
</feature>
<feature type="compositionally biased region" description="Basic and acidic residues" evidence="12">
    <location>
        <begin position="689"/>
        <end position="704"/>
    </location>
</feature>
<feature type="compositionally biased region" description="Low complexity" evidence="12">
    <location>
        <begin position="2584"/>
        <end position="2599"/>
    </location>
</feature>
<feature type="compositionally biased region" description="Polar residues" evidence="12">
    <location>
        <begin position="1322"/>
        <end position="1332"/>
    </location>
</feature>
<name>A0A9J7YVU4_CYPCA</name>
<evidence type="ECO:0000256" key="8">
    <source>
        <dbReference type="ARBA" id="ARBA00022989"/>
    </source>
</evidence>
<keyword evidence="9" id="KW-0094">Blood coagulation</keyword>
<feature type="compositionally biased region" description="Acidic residues" evidence="12">
    <location>
        <begin position="1929"/>
        <end position="1939"/>
    </location>
</feature>
<feature type="region of interest" description="Disordered" evidence="12">
    <location>
        <begin position="1322"/>
        <end position="1355"/>
    </location>
</feature>
<evidence type="ECO:0000256" key="10">
    <source>
        <dbReference type="ARBA" id="ARBA00023136"/>
    </source>
</evidence>
<evidence type="ECO:0000313" key="16">
    <source>
        <dbReference type="Ensembl" id="ENSCCRP00000123206.1"/>
    </source>
</evidence>
<evidence type="ECO:0000256" key="7">
    <source>
        <dbReference type="ARBA" id="ARBA00022889"/>
    </source>
</evidence>
<feature type="compositionally biased region" description="Pro residues" evidence="12">
    <location>
        <begin position="2486"/>
        <end position="2496"/>
    </location>
</feature>
<evidence type="ECO:0000256" key="5">
    <source>
        <dbReference type="ARBA" id="ARBA00022729"/>
    </source>
</evidence>
<dbReference type="PANTHER" id="PTHR22650">
    <property type="entry name" value="GLYCOPROTEIN IB BETA"/>
    <property type="match status" value="1"/>
</dbReference>
<reference evidence="16" key="2">
    <citation type="submission" date="2025-09" db="UniProtKB">
        <authorList>
            <consortium name="Ensembl"/>
        </authorList>
    </citation>
    <scope>IDENTIFICATION</scope>
</reference>
<evidence type="ECO:0000256" key="14">
    <source>
        <dbReference type="SAM" id="SignalP"/>
    </source>
</evidence>
<feature type="region of interest" description="Disordered" evidence="12">
    <location>
        <begin position="1560"/>
        <end position="1590"/>
    </location>
</feature>
<evidence type="ECO:0000256" key="1">
    <source>
        <dbReference type="ARBA" id="ARBA00004479"/>
    </source>
</evidence>
<evidence type="ECO:0000256" key="2">
    <source>
        <dbReference type="ARBA" id="ARBA00022614"/>
    </source>
</evidence>
<evidence type="ECO:0000256" key="6">
    <source>
        <dbReference type="ARBA" id="ARBA00022737"/>
    </source>
</evidence>
<dbReference type="SMART" id="SM00369">
    <property type="entry name" value="LRR_TYP"/>
    <property type="match status" value="5"/>
</dbReference>
<feature type="transmembrane region" description="Helical" evidence="13">
    <location>
        <begin position="401"/>
        <end position="423"/>
    </location>
</feature>
<dbReference type="GO" id="GO:0007596">
    <property type="term" value="P:blood coagulation"/>
    <property type="evidence" value="ECO:0007669"/>
    <property type="project" value="UniProtKB-KW"/>
</dbReference>
<evidence type="ECO:0000313" key="17">
    <source>
        <dbReference type="Proteomes" id="UP001108240"/>
    </source>
</evidence>
<comment type="subcellular location">
    <subcellularLocation>
        <location evidence="1">Membrane</location>
        <topology evidence="1">Single-pass type I membrane protein</topology>
    </subcellularLocation>
</comment>
<reference evidence="16" key="1">
    <citation type="submission" date="2025-08" db="UniProtKB">
        <authorList>
            <consortium name="Ensembl"/>
        </authorList>
    </citation>
    <scope>IDENTIFICATION</scope>
</reference>
<dbReference type="GO" id="GO:0016020">
    <property type="term" value="C:membrane"/>
    <property type="evidence" value="ECO:0007669"/>
    <property type="project" value="UniProtKB-SubCell"/>
</dbReference>
<feature type="signal peptide" evidence="14">
    <location>
        <begin position="1"/>
        <end position="22"/>
    </location>
</feature>
<dbReference type="InterPro" id="IPR003599">
    <property type="entry name" value="Ig_sub"/>
</dbReference>
<keyword evidence="5 14" id="KW-0732">Signal</keyword>
<dbReference type="SMART" id="SM00082">
    <property type="entry name" value="LRRCT"/>
    <property type="match status" value="1"/>
</dbReference>
<evidence type="ECO:0000256" key="9">
    <source>
        <dbReference type="ARBA" id="ARBA00023084"/>
    </source>
</evidence>
<organism evidence="16 17">
    <name type="scientific">Cyprinus carpio carpio</name>
    <dbReference type="NCBI Taxonomy" id="630221"/>
    <lineage>
        <taxon>Eukaryota</taxon>
        <taxon>Metazoa</taxon>
        <taxon>Chordata</taxon>
        <taxon>Craniata</taxon>
        <taxon>Vertebrata</taxon>
        <taxon>Euteleostomi</taxon>
        <taxon>Actinopterygii</taxon>
        <taxon>Neopterygii</taxon>
        <taxon>Teleostei</taxon>
        <taxon>Ostariophysi</taxon>
        <taxon>Cypriniformes</taxon>
        <taxon>Cyprinidae</taxon>
        <taxon>Cyprininae</taxon>
        <taxon>Cyprinus</taxon>
    </lineage>
</organism>
<evidence type="ECO:0000259" key="15">
    <source>
        <dbReference type="PROSITE" id="PS50835"/>
    </source>
</evidence>
<dbReference type="PROSITE" id="PS50835">
    <property type="entry name" value="IG_LIKE"/>
    <property type="match status" value="1"/>
</dbReference>
<dbReference type="GO" id="GO:0007155">
    <property type="term" value="P:cell adhesion"/>
    <property type="evidence" value="ECO:0007669"/>
    <property type="project" value="UniProtKB-KW"/>
</dbReference>
<dbReference type="PANTHER" id="PTHR22650:SF4">
    <property type="entry name" value="LEUCINE-RICH REPEAT AND TRANSMEMBRANE DOMAIN-CONTAINING PROTEIN 2-LIKE"/>
    <property type="match status" value="1"/>
</dbReference>
<feature type="region of interest" description="Disordered" evidence="12">
    <location>
        <begin position="589"/>
        <end position="619"/>
    </location>
</feature>
<dbReference type="SUPFAM" id="SSF48726">
    <property type="entry name" value="Immunoglobulin"/>
    <property type="match status" value="1"/>
</dbReference>
<dbReference type="SMART" id="SM00013">
    <property type="entry name" value="LRRNT"/>
    <property type="match status" value="1"/>
</dbReference>
<protein>
    <recommendedName>
        <fullName evidence="15">Ig-like domain-containing protein</fullName>
    </recommendedName>
</protein>
<keyword evidence="7" id="KW-0130">Cell adhesion</keyword>
<keyword evidence="6" id="KW-0677">Repeat</keyword>
<dbReference type="InterPro" id="IPR003591">
    <property type="entry name" value="Leu-rich_rpt_typical-subtyp"/>
</dbReference>
<dbReference type="SUPFAM" id="SSF52058">
    <property type="entry name" value="L domain-like"/>
    <property type="match status" value="1"/>
</dbReference>
<feature type="compositionally biased region" description="Acidic residues" evidence="12">
    <location>
        <begin position="1722"/>
        <end position="1732"/>
    </location>
</feature>
<evidence type="ECO:0000256" key="11">
    <source>
        <dbReference type="ARBA" id="ARBA00023157"/>
    </source>
</evidence>
<feature type="region of interest" description="Disordered" evidence="12">
    <location>
        <begin position="1708"/>
        <end position="1737"/>
    </location>
</feature>
<feature type="region of interest" description="Disordered" evidence="12">
    <location>
        <begin position="927"/>
        <end position="962"/>
    </location>
</feature>
<keyword evidence="8 13" id="KW-1133">Transmembrane helix</keyword>
<keyword evidence="10 13" id="KW-0472">Membrane</keyword>
<feature type="compositionally biased region" description="Basic residues" evidence="12">
    <location>
        <begin position="1055"/>
        <end position="1065"/>
    </location>
</feature>
<keyword evidence="3 13" id="KW-0812">Transmembrane</keyword>
<evidence type="ECO:0000256" key="12">
    <source>
        <dbReference type="SAM" id="MobiDB-lite"/>
    </source>
</evidence>
<keyword evidence="17" id="KW-1185">Reference proteome</keyword>
<feature type="region of interest" description="Disordered" evidence="12">
    <location>
        <begin position="2529"/>
        <end position="2607"/>
    </location>
</feature>
<dbReference type="OMA" id="YIQFTQS"/>
<dbReference type="Proteomes" id="UP001108240">
    <property type="component" value="Unplaced"/>
</dbReference>
<dbReference type="InterPro" id="IPR052313">
    <property type="entry name" value="GPIb-IX-V_Complex"/>
</dbReference>
<dbReference type="InterPro" id="IPR000372">
    <property type="entry name" value="LRRNT"/>
</dbReference>
<dbReference type="Pfam" id="PF13855">
    <property type="entry name" value="LRR_8"/>
    <property type="match status" value="1"/>
</dbReference>
<accession>A0A9J7YVU4</accession>
<dbReference type="Gene3D" id="2.60.40.10">
    <property type="entry name" value="Immunoglobulins"/>
    <property type="match status" value="1"/>
</dbReference>
<dbReference type="InterPro" id="IPR007110">
    <property type="entry name" value="Ig-like_dom"/>
</dbReference>
<feature type="compositionally biased region" description="Basic residues" evidence="12">
    <location>
        <begin position="1028"/>
        <end position="1041"/>
    </location>
</feature>
<feature type="region of interest" description="Disordered" evidence="12">
    <location>
        <begin position="991"/>
        <end position="1075"/>
    </location>
</feature>
<dbReference type="InterPro" id="IPR036179">
    <property type="entry name" value="Ig-like_dom_sf"/>
</dbReference>
<evidence type="ECO:0000256" key="4">
    <source>
        <dbReference type="ARBA" id="ARBA00022696"/>
    </source>
</evidence>